<dbReference type="Pfam" id="PF02785">
    <property type="entry name" value="Biotin_carb_C"/>
    <property type="match status" value="1"/>
</dbReference>
<dbReference type="CDD" id="cd06850">
    <property type="entry name" value="biotinyl_domain"/>
    <property type="match status" value="1"/>
</dbReference>
<evidence type="ECO:0000259" key="9">
    <source>
        <dbReference type="PROSITE" id="PS50979"/>
    </source>
</evidence>
<dbReference type="Pfam" id="PF21139">
    <property type="entry name" value="BT_MCC_alpha"/>
    <property type="match status" value="1"/>
</dbReference>
<accession>A0ABT1PEX7</accession>
<dbReference type="PROSITE" id="PS50979">
    <property type="entry name" value="BC"/>
    <property type="match status" value="1"/>
</dbReference>
<evidence type="ECO:0000256" key="4">
    <source>
        <dbReference type="ARBA" id="ARBA00022840"/>
    </source>
</evidence>
<dbReference type="InterPro" id="IPR048429">
    <property type="entry name" value="MCC_alpha_BT"/>
</dbReference>
<dbReference type="InterPro" id="IPR011053">
    <property type="entry name" value="Single_hybrid_motif"/>
</dbReference>
<dbReference type="InterPro" id="IPR011764">
    <property type="entry name" value="Biotin_carboxylation_dom"/>
</dbReference>
<dbReference type="InterPro" id="IPR005482">
    <property type="entry name" value="Biotin_COase_C"/>
</dbReference>
<evidence type="ECO:0000256" key="6">
    <source>
        <dbReference type="PROSITE-ProRule" id="PRU00409"/>
    </source>
</evidence>
<dbReference type="Pfam" id="PF02786">
    <property type="entry name" value="CPSase_L_D2"/>
    <property type="match status" value="1"/>
</dbReference>
<feature type="domain" description="Lipoyl-binding" evidence="7">
    <location>
        <begin position="554"/>
        <end position="630"/>
    </location>
</feature>
<dbReference type="Gene3D" id="3.30.470.20">
    <property type="entry name" value="ATP-grasp fold, B domain"/>
    <property type="match status" value="1"/>
</dbReference>
<comment type="cofactor">
    <cofactor evidence="1">
        <name>biotin</name>
        <dbReference type="ChEBI" id="CHEBI:57586"/>
    </cofactor>
</comment>
<dbReference type="InterPro" id="IPR011761">
    <property type="entry name" value="ATP-grasp"/>
</dbReference>
<dbReference type="PROSITE" id="PS00188">
    <property type="entry name" value="BIOTIN"/>
    <property type="match status" value="1"/>
</dbReference>
<dbReference type="RefSeq" id="WP_255929413.1">
    <property type="nucleotide sequence ID" value="NZ_JANFNH010000021.1"/>
</dbReference>
<proteinExistence type="predicted"/>
<dbReference type="InterPro" id="IPR011054">
    <property type="entry name" value="Rudment_hybrid_motif"/>
</dbReference>
<evidence type="ECO:0000259" key="8">
    <source>
        <dbReference type="PROSITE" id="PS50975"/>
    </source>
</evidence>
<reference evidence="10 11" key="1">
    <citation type="submission" date="2022-06" db="EMBL/GenBank/DDBJ databases">
        <title>Draft genome sequence of type strain Streptomyces rubrisoli DSM 42083.</title>
        <authorList>
            <person name="Duangmal K."/>
            <person name="Klaysubun C."/>
        </authorList>
    </citation>
    <scope>NUCLEOTIDE SEQUENCE [LARGE SCALE GENOMIC DNA]</scope>
    <source>
        <strain evidence="10 11">DSM 42083</strain>
    </source>
</reference>
<feature type="domain" description="Biotin carboxylation" evidence="9">
    <location>
        <begin position="1"/>
        <end position="435"/>
    </location>
</feature>
<dbReference type="InterPro" id="IPR005479">
    <property type="entry name" value="CPAse_ATP-bd"/>
</dbReference>
<keyword evidence="11" id="KW-1185">Reference proteome</keyword>
<dbReference type="Pfam" id="PF00364">
    <property type="entry name" value="Biotin_lipoyl"/>
    <property type="match status" value="1"/>
</dbReference>
<dbReference type="InterPro" id="IPR050856">
    <property type="entry name" value="Biotin_carboxylase_complex"/>
</dbReference>
<evidence type="ECO:0000313" key="10">
    <source>
        <dbReference type="EMBL" id="MCQ4043912.1"/>
    </source>
</evidence>
<dbReference type="SUPFAM" id="SSF56059">
    <property type="entry name" value="Glutathione synthetase ATP-binding domain-like"/>
    <property type="match status" value="1"/>
</dbReference>
<gene>
    <name evidence="10" type="ORF">NON19_18255</name>
</gene>
<organism evidence="10 11">
    <name type="scientific">Streptantibioticus rubrisoli</name>
    <dbReference type="NCBI Taxonomy" id="1387313"/>
    <lineage>
        <taxon>Bacteria</taxon>
        <taxon>Bacillati</taxon>
        <taxon>Actinomycetota</taxon>
        <taxon>Actinomycetes</taxon>
        <taxon>Kitasatosporales</taxon>
        <taxon>Streptomycetaceae</taxon>
        <taxon>Streptantibioticus</taxon>
    </lineage>
</organism>
<dbReference type="SUPFAM" id="SSF52440">
    <property type="entry name" value="PreATP-grasp domain"/>
    <property type="match status" value="1"/>
</dbReference>
<dbReference type="PROSITE" id="PS00867">
    <property type="entry name" value="CPSASE_2"/>
    <property type="match status" value="1"/>
</dbReference>
<dbReference type="PANTHER" id="PTHR18866">
    <property type="entry name" value="CARBOXYLASE:PYRUVATE/ACETYL-COA/PROPIONYL-COA CARBOXYLASE"/>
    <property type="match status" value="1"/>
</dbReference>
<dbReference type="PROSITE" id="PS50975">
    <property type="entry name" value="ATP_GRASP"/>
    <property type="match status" value="1"/>
</dbReference>
<dbReference type="InterPro" id="IPR005481">
    <property type="entry name" value="BC-like_N"/>
</dbReference>
<dbReference type="InterPro" id="IPR016185">
    <property type="entry name" value="PreATP-grasp_dom_sf"/>
</dbReference>
<evidence type="ECO:0000259" key="7">
    <source>
        <dbReference type="PROSITE" id="PS50968"/>
    </source>
</evidence>
<comment type="caution">
    <text evidence="10">The sequence shown here is derived from an EMBL/GenBank/DDBJ whole genome shotgun (WGS) entry which is preliminary data.</text>
</comment>
<keyword evidence="4 6" id="KW-0067">ATP-binding</keyword>
<dbReference type="Proteomes" id="UP001206206">
    <property type="component" value="Unassembled WGS sequence"/>
</dbReference>
<evidence type="ECO:0000256" key="5">
    <source>
        <dbReference type="ARBA" id="ARBA00023267"/>
    </source>
</evidence>
<keyword evidence="3 6" id="KW-0547">Nucleotide-binding</keyword>
<evidence type="ECO:0000313" key="11">
    <source>
        <dbReference type="Proteomes" id="UP001206206"/>
    </source>
</evidence>
<dbReference type="SUPFAM" id="SSF51246">
    <property type="entry name" value="Rudiment single hybrid motif"/>
    <property type="match status" value="1"/>
</dbReference>
<dbReference type="InterPro" id="IPR001882">
    <property type="entry name" value="Biotin_BS"/>
</dbReference>
<dbReference type="PROSITE" id="PS50968">
    <property type="entry name" value="BIOTINYL_LIPOYL"/>
    <property type="match status" value="1"/>
</dbReference>
<dbReference type="Gene3D" id="2.40.50.100">
    <property type="match status" value="1"/>
</dbReference>
<keyword evidence="5" id="KW-0092">Biotin</keyword>
<evidence type="ECO:0000256" key="2">
    <source>
        <dbReference type="ARBA" id="ARBA00022598"/>
    </source>
</evidence>
<dbReference type="Pfam" id="PF00289">
    <property type="entry name" value="Biotin_carb_N"/>
    <property type="match status" value="1"/>
</dbReference>
<dbReference type="InterPro" id="IPR000089">
    <property type="entry name" value="Biotin_lipoyl"/>
</dbReference>
<evidence type="ECO:0000256" key="1">
    <source>
        <dbReference type="ARBA" id="ARBA00001953"/>
    </source>
</evidence>
<feature type="domain" description="ATP-grasp" evidence="8">
    <location>
        <begin position="118"/>
        <end position="308"/>
    </location>
</feature>
<dbReference type="SUPFAM" id="SSF51230">
    <property type="entry name" value="Single hybrid motif"/>
    <property type="match status" value="1"/>
</dbReference>
<dbReference type="EMBL" id="JANFNH010000021">
    <property type="protein sequence ID" value="MCQ4043912.1"/>
    <property type="molecule type" value="Genomic_DNA"/>
</dbReference>
<name>A0ABT1PEX7_9ACTN</name>
<sequence>MISSLLVANRGEIARRIFRTCRELGIATVAVYSDPDADAPHVREADAAVRLPGSAPGETYLRGELITKAAHSAGADAVHPGYGFLSENAEFARAVLDAGLTWIGPPPEAVEAMGSKTRAKALMAKAGVPLLAPVDPATATPGQLPLLVKAAAGGGGRGMRIVRRLDTLQAELAAARAEASAAFGDGEVFVEPYVEDGRHIEVQVLADAHGTVWTLGERDCSVQRRHQKVIEETPAPGIDDGLRRTLFESAREAARAIGYVGAGTVEFLVSGGGRPYFLEMNTRLQVEHPVTECVTGLDLVAWQIRVAEGARLPDVPPPPSGHAIEARLYAEDPASDWQPRTGTLHRFAVGAADGIRVDSAVADGSTVTPHYDPLLAKVIAHAPTRHEALRRLAHALERATIHGPVTNRDLLVRVLRDPRFVSGGVTTAFLGQLRPTPPDPGVSRVAALAAALCDAVDRSPFGGWRNLPSQPQSKGYRAVLGGEEYEVRYRLTRAGLLADDHPDVRLLSHSSDRAVLQVAGVRREFAVAVYGDQVYVDSSLGAVALIALPRFPESRERTAPGSLLAPMPGTVVRVGDIAVGERVAAGQPLVWLEAMKMEHRITAPASGTLSTLQATVGQQVEVGTVLAVVTQEGTTA</sequence>
<evidence type="ECO:0000256" key="3">
    <source>
        <dbReference type="ARBA" id="ARBA00022741"/>
    </source>
</evidence>
<dbReference type="PANTHER" id="PTHR18866:SF126">
    <property type="entry name" value="BIOTIN CARBOXYLASE"/>
    <property type="match status" value="1"/>
</dbReference>
<protein>
    <submittedName>
        <fullName evidence="10">ATP-grasp domain-containing protein</fullName>
    </submittedName>
</protein>
<keyword evidence="2" id="KW-0436">Ligase</keyword>
<dbReference type="SMART" id="SM00878">
    <property type="entry name" value="Biotin_carb_C"/>
    <property type="match status" value="1"/>
</dbReference>